<dbReference type="InterPro" id="IPR036390">
    <property type="entry name" value="WH_DNA-bd_sf"/>
</dbReference>
<reference evidence="2" key="1">
    <citation type="submission" date="2019-05" db="EMBL/GenBank/DDBJ databases">
        <title>Complete genome sequencing of Dialister sp. strain 5BBH33.</title>
        <authorList>
            <person name="Sakamoto M."/>
            <person name="Murakami T."/>
            <person name="Mori H."/>
        </authorList>
    </citation>
    <scope>NUCLEOTIDE SEQUENCE [LARGE SCALE GENOMIC DNA]</scope>
    <source>
        <strain evidence="2">5BBH33</strain>
    </source>
</reference>
<dbReference type="AlphaFoldDB" id="A0A8D5A012"/>
<name>A0A8D5A012_9FIRM</name>
<dbReference type="Gene3D" id="1.10.10.10">
    <property type="entry name" value="Winged helix-like DNA-binding domain superfamily/Winged helix DNA-binding domain"/>
    <property type="match status" value="1"/>
</dbReference>
<sequence>MRIATDLDRRDFFDLAFKEIGMSENDFSLEILPILAYNEGLLIKNAAAMEKLYRMGKVSYCITLFYKVRDILDSKGIPVYILQPSFDDIRNGLQRLVLTHESMLDRGNRLAVIAIHIDALKESIPNNNDYRLSMEKLQVSREIHRFAHFLDAACIEQPPSGYFLFTTPALIENATNHYHHFSLLSNVAETTAFTLSIGIGYGETAAEAKYNALQGMEHSSASGGNRAYIIGKELFSRVPMSKNGQASQEKKEHPIDEQFLYLSKKSGVSVRIIADLYHACRDTGRQRFTASELADLTSVTPRTINRILAKLIDHHLAQDVGRRFTDKTGRPSRIIEIQFESKKHDKNKK</sequence>
<gene>
    <name evidence="1" type="ORF">Dia5BBH33_04530</name>
</gene>
<dbReference type="Proteomes" id="UP000320585">
    <property type="component" value="Chromosome"/>
</dbReference>
<proteinExistence type="predicted"/>
<dbReference type="KEGG" id="dho:Dia5BBH33_04530"/>
<evidence type="ECO:0000313" key="1">
    <source>
        <dbReference type="EMBL" id="BBK24518.1"/>
    </source>
</evidence>
<dbReference type="RefSeq" id="WP_143332301.1">
    <property type="nucleotide sequence ID" value="NZ_AP019697.1"/>
</dbReference>
<organism evidence="1 2">
    <name type="scientific">Dialister hominis</name>
    <dbReference type="NCBI Taxonomy" id="2582419"/>
    <lineage>
        <taxon>Bacteria</taxon>
        <taxon>Bacillati</taxon>
        <taxon>Bacillota</taxon>
        <taxon>Negativicutes</taxon>
        <taxon>Veillonellales</taxon>
        <taxon>Veillonellaceae</taxon>
        <taxon>Dialister</taxon>
    </lineage>
</organism>
<dbReference type="SUPFAM" id="SSF46785">
    <property type="entry name" value="Winged helix' DNA-binding domain"/>
    <property type="match status" value="1"/>
</dbReference>
<dbReference type="InterPro" id="IPR036388">
    <property type="entry name" value="WH-like_DNA-bd_sf"/>
</dbReference>
<keyword evidence="2" id="KW-1185">Reference proteome</keyword>
<accession>A0A8D5A012</accession>
<dbReference type="Gene3D" id="3.30.70.270">
    <property type="match status" value="1"/>
</dbReference>
<dbReference type="EMBL" id="AP019697">
    <property type="protein sequence ID" value="BBK24518.1"/>
    <property type="molecule type" value="Genomic_DNA"/>
</dbReference>
<dbReference type="OrthoDB" id="4986073at2"/>
<dbReference type="GeneID" id="92715672"/>
<dbReference type="InterPro" id="IPR043128">
    <property type="entry name" value="Rev_trsase/Diguanyl_cyclase"/>
</dbReference>
<protein>
    <submittedName>
        <fullName evidence="1">Uncharacterized protein</fullName>
    </submittedName>
</protein>
<evidence type="ECO:0000313" key="2">
    <source>
        <dbReference type="Proteomes" id="UP000320585"/>
    </source>
</evidence>